<proteinExistence type="predicted"/>
<comment type="caution">
    <text evidence="2">The sequence shown here is derived from an EMBL/GenBank/DDBJ whole genome shotgun (WGS) entry which is preliminary data.</text>
</comment>
<reference evidence="2 3" key="1">
    <citation type="submission" date="2013-04" db="EMBL/GenBank/DDBJ databases">
        <title>Hyphomonas hirschiana VP5 Genome Sequencing.</title>
        <authorList>
            <person name="Lai Q."/>
            <person name="Shao Z."/>
        </authorList>
    </citation>
    <scope>NUCLEOTIDE SEQUENCE [LARGE SCALE GENOMIC DNA]</scope>
    <source>
        <strain evidence="2 3">VP5</strain>
    </source>
</reference>
<dbReference type="AlphaFoldDB" id="A0A059FNE1"/>
<dbReference type="EMBL" id="ARYI01000010">
    <property type="protein sequence ID" value="KCZ91988.1"/>
    <property type="molecule type" value="Genomic_DNA"/>
</dbReference>
<evidence type="ECO:0000313" key="3">
    <source>
        <dbReference type="Proteomes" id="UP000025061"/>
    </source>
</evidence>
<keyword evidence="3" id="KW-1185">Reference proteome</keyword>
<dbReference type="Pfam" id="PF08867">
    <property type="entry name" value="FRG"/>
    <property type="match status" value="1"/>
</dbReference>
<dbReference type="Proteomes" id="UP000025061">
    <property type="component" value="Unassembled WGS sequence"/>
</dbReference>
<gene>
    <name evidence="2" type="ORF">HHI_12184</name>
</gene>
<accession>A0A059FNE1</accession>
<sequence length="257" mass="29317">MKPIENVSQFLSAIKGDFNVRQLKDASTGAFFRGSSDGSLDLVPSLYRRANAVDLEREMVRAFINNSSHLVDKEPHNLIEWLFLMQHHGLPTRLLDWSESALIALFFAVESHEDEKSKSKDAVVWVLNPWLLNRASFRSIDILPSSNSSVMRGYEVDPFSDEINRRIKEKNPIAIRTRRNSQRSLNQKGMVTIHGSSQEALNSFCQKRKPKCLSAIPISAPHKRDIFYELIRSGITYEVIYPGLDGLSKAIIQQYLR</sequence>
<evidence type="ECO:0000313" key="2">
    <source>
        <dbReference type="EMBL" id="KCZ91988.1"/>
    </source>
</evidence>
<dbReference type="RefSeq" id="WP_011648307.1">
    <property type="nucleotide sequence ID" value="NZ_ARYI01000010.1"/>
</dbReference>
<dbReference type="InterPro" id="IPR014966">
    <property type="entry name" value="FRG-dom"/>
</dbReference>
<protein>
    <recommendedName>
        <fullName evidence="1">FRG domain-containing protein</fullName>
    </recommendedName>
</protein>
<feature type="domain" description="FRG" evidence="1">
    <location>
        <begin position="26"/>
        <end position="125"/>
    </location>
</feature>
<dbReference type="OrthoDB" id="9816036at2"/>
<name>A0A059FNE1_9PROT</name>
<dbReference type="SMART" id="SM00901">
    <property type="entry name" value="FRG"/>
    <property type="match status" value="1"/>
</dbReference>
<evidence type="ECO:0000259" key="1">
    <source>
        <dbReference type="SMART" id="SM00901"/>
    </source>
</evidence>
<organism evidence="2 3">
    <name type="scientific">Hyphomonas hirschiana VP5</name>
    <dbReference type="NCBI Taxonomy" id="1280951"/>
    <lineage>
        <taxon>Bacteria</taxon>
        <taxon>Pseudomonadati</taxon>
        <taxon>Pseudomonadota</taxon>
        <taxon>Alphaproteobacteria</taxon>
        <taxon>Hyphomonadales</taxon>
        <taxon>Hyphomonadaceae</taxon>
        <taxon>Hyphomonas</taxon>
    </lineage>
</organism>